<gene>
    <name evidence="1" type="ORF">PLEPLA_LOCUS13604</name>
</gene>
<sequence>MEEVEEGGNSAWTQWMAVMNLDISGHPLMNPTKEKMNMLRRYLHISQCPLTLVTTCHEIRTKKKKRIFAILYSTVAASGPMPGYVSLHGREMTQPHPPSIYLPVIFSFPSPLGLDQSIPRGAILSVMQSHARRGSDAD</sequence>
<reference evidence="1" key="1">
    <citation type="submission" date="2020-03" db="EMBL/GenBank/DDBJ databases">
        <authorList>
            <person name="Weist P."/>
        </authorList>
    </citation>
    <scope>NUCLEOTIDE SEQUENCE</scope>
</reference>
<evidence type="ECO:0000313" key="1">
    <source>
        <dbReference type="EMBL" id="CAB1425672.1"/>
    </source>
</evidence>
<dbReference type="AlphaFoldDB" id="A0A9N7YGF4"/>
<accession>A0A9N7YGF4</accession>
<comment type="caution">
    <text evidence="1">The sequence shown here is derived from an EMBL/GenBank/DDBJ whole genome shotgun (WGS) entry which is preliminary data.</text>
</comment>
<protein>
    <submittedName>
        <fullName evidence="1">Uncharacterized protein</fullName>
    </submittedName>
</protein>
<evidence type="ECO:0000313" key="2">
    <source>
        <dbReference type="Proteomes" id="UP001153269"/>
    </source>
</evidence>
<organism evidence="1 2">
    <name type="scientific">Pleuronectes platessa</name>
    <name type="common">European plaice</name>
    <dbReference type="NCBI Taxonomy" id="8262"/>
    <lineage>
        <taxon>Eukaryota</taxon>
        <taxon>Metazoa</taxon>
        <taxon>Chordata</taxon>
        <taxon>Craniata</taxon>
        <taxon>Vertebrata</taxon>
        <taxon>Euteleostomi</taxon>
        <taxon>Actinopterygii</taxon>
        <taxon>Neopterygii</taxon>
        <taxon>Teleostei</taxon>
        <taxon>Neoteleostei</taxon>
        <taxon>Acanthomorphata</taxon>
        <taxon>Carangaria</taxon>
        <taxon>Pleuronectiformes</taxon>
        <taxon>Pleuronectoidei</taxon>
        <taxon>Pleuronectidae</taxon>
        <taxon>Pleuronectes</taxon>
    </lineage>
</organism>
<proteinExistence type="predicted"/>
<dbReference type="EMBL" id="CADEAL010000824">
    <property type="protein sequence ID" value="CAB1425672.1"/>
    <property type="molecule type" value="Genomic_DNA"/>
</dbReference>
<dbReference type="Proteomes" id="UP001153269">
    <property type="component" value="Unassembled WGS sequence"/>
</dbReference>
<name>A0A9N7YGF4_PLEPL</name>
<keyword evidence="2" id="KW-1185">Reference proteome</keyword>